<feature type="transmembrane region" description="Helical" evidence="1">
    <location>
        <begin position="176"/>
        <end position="199"/>
    </location>
</feature>
<feature type="signal peptide" evidence="2">
    <location>
        <begin position="1"/>
        <end position="22"/>
    </location>
</feature>
<protein>
    <submittedName>
        <fullName evidence="4">Uncharacterized protein LOC106064215 isoform X1</fullName>
    </submittedName>
</protein>
<feature type="chain" id="PRO_5040736645" evidence="2">
    <location>
        <begin position="23"/>
        <end position="291"/>
    </location>
</feature>
<keyword evidence="1" id="KW-0812">Transmembrane</keyword>
<sequence>MECVYFSVILFVGSIDIATSWTQETSTGAGTSSLGFNSTHTVINSTTAIINPTASPLEHNTTAVIAQDESTATINSSIITVTNSTTATTKYTSQSNSASSTSHGSTQPIGSDIVVCQVYDRNSLMSLHENCTLVNFTFGECYCLVAEYCCFSLYNCCPDNCTCIEKSTSITLDEDLIITISVAGFLLLMMCTFVIAYFVRHSTSKKYQEQLKPTMSASSNSSGVAAALTTDTLTAGRATNGVRAATTATTATPYARMNSHWGQAWRDYSPPRILTRNPHPYRHQQDQHMLC</sequence>
<proteinExistence type="predicted"/>
<dbReference type="Proteomes" id="UP001165740">
    <property type="component" value="Chromosome 11"/>
</dbReference>
<evidence type="ECO:0000313" key="3">
    <source>
        <dbReference type="Proteomes" id="UP001165740"/>
    </source>
</evidence>
<name>A0A9W2YDZ3_BIOGL</name>
<dbReference type="OrthoDB" id="10445066at2759"/>
<dbReference type="AlphaFoldDB" id="A0A9W2YDZ3"/>
<evidence type="ECO:0000256" key="2">
    <source>
        <dbReference type="SAM" id="SignalP"/>
    </source>
</evidence>
<keyword evidence="1" id="KW-1133">Transmembrane helix</keyword>
<evidence type="ECO:0000256" key="1">
    <source>
        <dbReference type="SAM" id="Phobius"/>
    </source>
</evidence>
<organism evidence="3 4">
    <name type="scientific">Biomphalaria glabrata</name>
    <name type="common">Bloodfluke planorb</name>
    <name type="synonym">Freshwater snail</name>
    <dbReference type="NCBI Taxonomy" id="6526"/>
    <lineage>
        <taxon>Eukaryota</taxon>
        <taxon>Metazoa</taxon>
        <taxon>Spiralia</taxon>
        <taxon>Lophotrochozoa</taxon>
        <taxon>Mollusca</taxon>
        <taxon>Gastropoda</taxon>
        <taxon>Heterobranchia</taxon>
        <taxon>Euthyneura</taxon>
        <taxon>Panpulmonata</taxon>
        <taxon>Hygrophila</taxon>
        <taxon>Lymnaeoidea</taxon>
        <taxon>Planorbidae</taxon>
        <taxon>Biomphalaria</taxon>
    </lineage>
</organism>
<gene>
    <name evidence="4" type="primary">LOC106064215</name>
</gene>
<keyword evidence="3" id="KW-1185">Reference proteome</keyword>
<keyword evidence="1" id="KW-0472">Membrane</keyword>
<dbReference type="GeneID" id="106064215"/>
<dbReference type="RefSeq" id="XP_055860958.1">
    <property type="nucleotide sequence ID" value="XM_056004983.1"/>
</dbReference>
<evidence type="ECO:0000313" key="4">
    <source>
        <dbReference type="RefSeq" id="XP_055860958.1"/>
    </source>
</evidence>
<accession>A0A9W2YDZ3</accession>
<reference evidence="4" key="1">
    <citation type="submission" date="2025-08" db="UniProtKB">
        <authorList>
            <consortium name="RefSeq"/>
        </authorList>
    </citation>
    <scope>IDENTIFICATION</scope>
</reference>
<keyword evidence="2" id="KW-0732">Signal</keyword>